<dbReference type="Gene3D" id="3.80.10.10">
    <property type="entry name" value="Ribonuclease Inhibitor"/>
    <property type="match status" value="3"/>
</dbReference>
<dbReference type="InterPro" id="IPR053139">
    <property type="entry name" value="Surface_bspA-like"/>
</dbReference>
<sequence length="402" mass="42698">MKRLFSAFAAAAVVFSTVCTAAPAHAENIYEGFVLSYTVSNKEVSITGCKGNDVMLQIPSELEGCPVTSIAENAFEGNKNISICMIPDSVKAIGAKAFSACPNLTTITLGSNVAKIDDYAFTACPSLLYIDVNKKNPTYSNINGCLYENGDTLLLYAGDKNAKIYEKTAAIRKGAFFGKADITSVTLPNSVKTIDDHAFSGCLSLKRITVPDSVTKLGKGCFMSCNSLQSVNLGKSVTEIPENCFHSCTSLSEVSFTDNVTSIGDDAFYSCAGISGIYIPSAVKTIGRDAIGKRYDTRSNASENISGFQIRGEKGSAAEKYASEQKISFLTGRDSRGDVNSDGKIDSVDASAVLAEYALLSSKGKGRFTEAQSKAADWNGDEKVDSVDASAILAEYARVQTL</sequence>
<evidence type="ECO:0000313" key="2">
    <source>
        <dbReference type="EMBL" id="SHM62991.1"/>
    </source>
</evidence>
<accession>A0A1M7KCM0</accession>
<dbReference type="PANTHER" id="PTHR45661:SF3">
    <property type="entry name" value="IG-LIKE DOMAIN-CONTAINING PROTEIN"/>
    <property type="match status" value="1"/>
</dbReference>
<reference evidence="2 3" key="1">
    <citation type="submission" date="2016-11" db="EMBL/GenBank/DDBJ databases">
        <authorList>
            <person name="Jaros S."/>
            <person name="Januszkiewicz K."/>
            <person name="Wedrychowicz H."/>
        </authorList>
    </citation>
    <scope>NUCLEOTIDE SEQUENCE [LARGE SCALE GENOMIC DNA]</scope>
    <source>
        <strain evidence="2 3">Y1</strain>
    </source>
</reference>
<name>A0A1M7KCM0_RUMFL</name>
<dbReference type="InterPro" id="IPR002105">
    <property type="entry name" value="Dockerin_1_rpt"/>
</dbReference>
<feature type="signal peptide" evidence="1">
    <location>
        <begin position="1"/>
        <end position="21"/>
    </location>
</feature>
<evidence type="ECO:0000256" key="1">
    <source>
        <dbReference type="SAM" id="SignalP"/>
    </source>
</evidence>
<dbReference type="Gene3D" id="1.10.1330.10">
    <property type="entry name" value="Dockerin domain"/>
    <property type="match status" value="1"/>
</dbReference>
<dbReference type="Proteomes" id="UP000184394">
    <property type="component" value="Unassembled WGS sequence"/>
</dbReference>
<dbReference type="GO" id="GO:0000272">
    <property type="term" value="P:polysaccharide catabolic process"/>
    <property type="evidence" value="ECO:0007669"/>
    <property type="project" value="InterPro"/>
</dbReference>
<dbReference type="PANTHER" id="PTHR45661">
    <property type="entry name" value="SURFACE ANTIGEN"/>
    <property type="match status" value="1"/>
</dbReference>
<keyword evidence="1" id="KW-0732">Signal</keyword>
<dbReference type="AlphaFoldDB" id="A0A1M7KCM0"/>
<dbReference type="InterPro" id="IPR032675">
    <property type="entry name" value="LRR_dom_sf"/>
</dbReference>
<gene>
    <name evidence="2" type="ORF">SAMN04487860_10845</name>
</gene>
<dbReference type="CDD" id="cd14255">
    <property type="entry name" value="Dockerin_III"/>
    <property type="match status" value="1"/>
</dbReference>
<dbReference type="OrthoDB" id="1816890at2"/>
<dbReference type="InterPro" id="IPR026906">
    <property type="entry name" value="LRR_5"/>
</dbReference>
<dbReference type="EMBL" id="FRCT01000008">
    <property type="protein sequence ID" value="SHM62991.1"/>
    <property type="molecule type" value="Genomic_DNA"/>
</dbReference>
<dbReference type="SUPFAM" id="SSF63446">
    <property type="entry name" value="Type I dockerin domain"/>
    <property type="match status" value="1"/>
</dbReference>
<feature type="chain" id="PRO_5039280682" evidence="1">
    <location>
        <begin position="22"/>
        <end position="402"/>
    </location>
</feature>
<dbReference type="SUPFAM" id="SSF52058">
    <property type="entry name" value="L domain-like"/>
    <property type="match status" value="1"/>
</dbReference>
<dbReference type="Pfam" id="PF13306">
    <property type="entry name" value="LRR_5"/>
    <property type="match status" value="2"/>
</dbReference>
<dbReference type="GO" id="GO:0004553">
    <property type="term" value="F:hydrolase activity, hydrolyzing O-glycosyl compounds"/>
    <property type="evidence" value="ECO:0007669"/>
    <property type="project" value="InterPro"/>
</dbReference>
<evidence type="ECO:0000313" key="3">
    <source>
        <dbReference type="Proteomes" id="UP000184394"/>
    </source>
</evidence>
<dbReference type="Pfam" id="PF00404">
    <property type="entry name" value="Dockerin_1"/>
    <property type="match status" value="1"/>
</dbReference>
<proteinExistence type="predicted"/>
<dbReference type="InterPro" id="IPR036439">
    <property type="entry name" value="Dockerin_dom_sf"/>
</dbReference>
<dbReference type="RefSeq" id="WP_072951040.1">
    <property type="nucleotide sequence ID" value="NZ_FRCT01000008.1"/>
</dbReference>
<organism evidence="2 3">
    <name type="scientific">Ruminococcus flavefaciens</name>
    <dbReference type="NCBI Taxonomy" id="1265"/>
    <lineage>
        <taxon>Bacteria</taxon>
        <taxon>Bacillati</taxon>
        <taxon>Bacillota</taxon>
        <taxon>Clostridia</taxon>
        <taxon>Eubacteriales</taxon>
        <taxon>Oscillospiraceae</taxon>
        <taxon>Ruminococcus</taxon>
    </lineage>
</organism>
<protein>
    <submittedName>
        <fullName evidence="2">Leucine rich repeat-containing protein</fullName>
    </submittedName>
</protein>